<dbReference type="InterPro" id="IPR006366">
    <property type="entry name" value="CobA/CysG_C"/>
</dbReference>
<dbReference type="SUPFAM" id="SSF53790">
    <property type="entry name" value="Tetrapyrrole methylase"/>
    <property type="match status" value="1"/>
</dbReference>
<dbReference type="EMBL" id="CP030139">
    <property type="protein sequence ID" value="WVS92466.1"/>
    <property type="molecule type" value="Genomic_DNA"/>
</dbReference>
<proteinExistence type="inferred from homology"/>
<dbReference type="InterPro" id="IPR003043">
    <property type="entry name" value="Uropor_MeTrfase_CS"/>
</dbReference>
<evidence type="ECO:0000256" key="1">
    <source>
        <dbReference type="ARBA" id="ARBA00012162"/>
    </source>
</evidence>
<dbReference type="NCBIfam" id="TIGR01469">
    <property type="entry name" value="cobA_cysG_Cterm"/>
    <property type="match status" value="1"/>
</dbReference>
<dbReference type="NCBIfam" id="NF004790">
    <property type="entry name" value="PRK06136.1"/>
    <property type="match status" value="1"/>
</dbReference>
<dbReference type="PANTHER" id="PTHR45790:SF3">
    <property type="entry name" value="S-ADENOSYL-L-METHIONINE-DEPENDENT UROPORPHYRINOGEN III METHYLTRANSFERASE, CHLOROPLASTIC"/>
    <property type="match status" value="1"/>
</dbReference>
<dbReference type="EC" id="2.1.1.107" evidence="1"/>
<comment type="pathway">
    <text evidence="6">Porphyrin-containing compound metabolism.</text>
</comment>
<dbReference type="FunFam" id="3.40.1010.10:FF:000001">
    <property type="entry name" value="Siroheme synthase"/>
    <property type="match status" value="1"/>
</dbReference>
<dbReference type="PROSITE" id="PS00840">
    <property type="entry name" value="SUMT_2"/>
    <property type="match status" value="1"/>
</dbReference>
<dbReference type="GO" id="GO:0004851">
    <property type="term" value="F:uroporphyrin-III C-methyltransferase activity"/>
    <property type="evidence" value="ECO:0007669"/>
    <property type="project" value="UniProtKB-EC"/>
</dbReference>
<dbReference type="Pfam" id="PF00590">
    <property type="entry name" value="TP_methylase"/>
    <property type="match status" value="1"/>
</dbReference>
<dbReference type="GO" id="GO:0019354">
    <property type="term" value="P:siroheme biosynthetic process"/>
    <property type="evidence" value="ECO:0007669"/>
    <property type="project" value="InterPro"/>
</dbReference>
<dbReference type="Proteomes" id="UP000267249">
    <property type="component" value="Chromosome"/>
</dbReference>
<dbReference type="AlphaFoldDB" id="A0AAQ3RBJ5"/>
<evidence type="ECO:0000256" key="3">
    <source>
        <dbReference type="ARBA" id="ARBA00022679"/>
    </source>
</evidence>
<dbReference type="InterPro" id="IPR050161">
    <property type="entry name" value="Siro_Cobalamin_biosynth"/>
</dbReference>
<organism evidence="10 11">
    <name type="scientific">Synechococcus elongatus PCC 11801</name>
    <dbReference type="NCBI Taxonomy" id="2219813"/>
    <lineage>
        <taxon>Bacteria</taxon>
        <taxon>Bacillati</taxon>
        <taxon>Cyanobacteriota</taxon>
        <taxon>Cyanophyceae</taxon>
        <taxon>Synechococcales</taxon>
        <taxon>Synechococcaceae</taxon>
        <taxon>Synechococcus</taxon>
    </lineage>
</organism>
<sequence>MTGKVYLVGAGPGDPEYLTVQAQQCLQSAEVLIYDALIDPRILDLVPANCDRIAVGKRGGAESTPQAAINQLLVQHCQRGRRVIRLKSGDPFVFGRATSELDALERSGCDYAVLPGLSTALAAPLLAGIPITDPVLSRGFAVYTVHEPDALNWEALAQLETLILLMGSRHLLTISHELIRHGRSPDSSVALIQWAGHPQQTVLEGSLSRIAQQWGDRPLSPCVIVIGEVVRLRKYWAHYRCDG</sequence>
<evidence type="ECO:0000256" key="2">
    <source>
        <dbReference type="ARBA" id="ARBA00022603"/>
    </source>
</evidence>
<protein>
    <recommendedName>
        <fullName evidence="1">uroporphyrinogen-III C-methyltransferase</fullName>
        <ecNumber evidence="1">2.1.1.107</ecNumber>
    </recommendedName>
</protein>
<keyword evidence="5" id="KW-0627">Porphyrin biosynthesis</keyword>
<gene>
    <name evidence="10" type="primary">cobA</name>
    <name evidence="10" type="ORF">DOP62_00435</name>
</gene>
<evidence type="ECO:0000256" key="6">
    <source>
        <dbReference type="ARBA" id="ARBA00023444"/>
    </source>
</evidence>
<evidence type="ECO:0000256" key="5">
    <source>
        <dbReference type="ARBA" id="ARBA00023244"/>
    </source>
</evidence>
<dbReference type="GO" id="GO:0032259">
    <property type="term" value="P:methylation"/>
    <property type="evidence" value="ECO:0007669"/>
    <property type="project" value="UniProtKB-KW"/>
</dbReference>
<evidence type="ECO:0000313" key="11">
    <source>
        <dbReference type="Proteomes" id="UP000267249"/>
    </source>
</evidence>
<evidence type="ECO:0000256" key="8">
    <source>
        <dbReference type="RuleBase" id="RU003960"/>
    </source>
</evidence>
<feature type="domain" description="Tetrapyrrole methylase" evidence="9">
    <location>
        <begin position="4"/>
        <end position="210"/>
    </location>
</feature>
<evidence type="ECO:0000256" key="4">
    <source>
        <dbReference type="ARBA" id="ARBA00022691"/>
    </source>
</evidence>
<keyword evidence="2 8" id="KW-0489">Methyltransferase</keyword>
<evidence type="ECO:0000256" key="7">
    <source>
        <dbReference type="ARBA" id="ARBA00054030"/>
    </source>
</evidence>
<dbReference type="InterPro" id="IPR000878">
    <property type="entry name" value="4pyrrol_Mease"/>
</dbReference>
<reference evidence="10 11" key="1">
    <citation type="journal article" date="2018" name="Sci. Rep.">
        <title>Genome Features and Biochemical Characteristics of a Robust, Fast Growing and Naturally Transformable Cyanobacterium Synechococcus elongatus PCC 11801 Isolated from India.</title>
        <authorList>
            <person name="Jaiswal D."/>
            <person name="Sengupta A."/>
            <person name="Sohoni S."/>
            <person name="Sengupta S."/>
            <person name="Phadnavis A.G."/>
            <person name="Pakrasi H.B."/>
            <person name="Wangikar P.P."/>
        </authorList>
    </citation>
    <scope>NUCLEOTIDE SEQUENCE [LARGE SCALE GENOMIC DNA]</scope>
    <source>
        <strain evidence="10 11">PCC 11801</strain>
    </source>
</reference>
<comment type="function">
    <text evidence="7">Catalyzes the two successive C-2 and C-7 methylation reactions involved in the conversion of uroporphyrinogen III to precorrin-2 via the intermediate formation of precorrin-1. It is a step in the biosynthesis of both cobalamin (vitamin B12) and siroheme.</text>
</comment>
<dbReference type="InterPro" id="IPR014776">
    <property type="entry name" value="4pyrrole_Mease_sub2"/>
</dbReference>
<dbReference type="Gene3D" id="3.30.950.10">
    <property type="entry name" value="Methyltransferase, Cobalt-precorrin-4 Transmethylase, Domain 2"/>
    <property type="match status" value="1"/>
</dbReference>
<dbReference type="RefSeq" id="WP_208678291.1">
    <property type="nucleotide sequence ID" value="NZ_CP030139.2"/>
</dbReference>
<comment type="similarity">
    <text evidence="8">Belongs to the precorrin methyltransferase family.</text>
</comment>
<evidence type="ECO:0000259" key="9">
    <source>
        <dbReference type="Pfam" id="PF00590"/>
    </source>
</evidence>
<accession>A0AAQ3RBJ5</accession>
<dbReference type="InterPro" id="IPR035996">
    <property type="entry name" value="4pyrrol_Methylase_sf"/>
</dbReference>
<keyword evidence="3 8" id="KW-0808">Transferase</keyword>
<dbReference type="Gene3D" id="3.40.1010.10">
    <property type="entry name" value="Cobalt-precorrin-4 Transmethylase, Domain 1"/>
    <property type="match status" value="1"/>
</dbReference>
<name>A0AAQ3RBJ5_SYNEL</name>
<dbReference type="InterPro" id="IPR014777">
    <property type="entry name" value="4pyrrole_Mease_sub1"/>
</dbReference>
<dbReference type="PROSITE" id="PS00839">
    <property type="entry name" value="SUMT_1"/>
    <property type="match status" value="1"/>
</dbReference>
<evidence type="ECO:0000313" key="10">
    <source>
        <dbReference type="EMBL" id="WVS92466.1"/>
    </source>
</evidence>
<dbReference type="CDD" id="cd11642">
    <property type="entry name" value="SUMT"/>
    <property type="match status" value="1"/>
</dbReference>
<dbReference type="PANTHER" id="PTHR45790">
    <property type="entry name" value="SIROHEME SYNTHASE-RELATED"/>
    <property type="match status" value="1"/>
</dbReference>
<keyword evidence="4" id="KW-0949">S-adenosyl-L-methionine</keyword>